<dbReference type="InterPro" id="IPR011006">
    <property type="entry name" value="CheY-like_superfamily"/>
</dbReference>
<dbReference type="FunFam" id="3.40.50.300:FF:000006">
    <property type="entry name" value="DNA-binding transcriptional regulator NtrC"/>
    <property type="match status" value="1"/>
</dbReference>
<dbReference type="InterPro" id="IPR003593">
    <property type="entry name" value="AAA+_ATPase"/>
</dbReference>
<gene>
    <name evidence="10" type="ORF">CWM47_17175</name>
</gene>
<dbReference type="Pfam" id="PF00072">
    <property type="entry name" value="Response_reg"/>
    <property type="match status" value="1"/>
</dbReference>
<dbReference type="Proteomes" id="UP000232883">
    <property type="component" value="Chromosome"/>
</dbReference>
<dbReference type="InterPro" id="IPR009057">
    <property type="entry name" value="Homeodomain-like_sf"/>
</dbReference>
<keyword evidence="4" id="KW-0238">DNA-binding</keyword>
<evidence type="ECO:0000256" key="6">
    <source>
        <dbReference type="PROSITE-ProRule" id="PRU00169"/>
    </source>
</evidence>
<dbReference type="KEGG" id="spir:CWM47_17175"/>
<proteinExistence type="predicted"/>
<feature type="modified residue" description="4-aspartylphosphate" evidence="6">
    <location>
        <position position="54"/>
    </location>
</feature>
<dbReference type="EMBL" id="CP025096">
    <property type="protein sequence ID" value="AUD03413.1"/>
    <property type="molecule type" value="Genomic_DNA"/>
</dbReference>
<dbReference type="PROSITE" id="PS50045">
    <property type="entry name" value="SIGMA54_INTERACT_4"/>
    <property type="match status" value="1"/>
</dbReference>
<evidence type="ECO:0000313" key="10">
    <source>
        <dbReference type="EMBL" id="AUD03413.1"/>
    </source>
</evidence>
<dbReference type="PANTHER" id="PTHR32071:SF113">
    <property type="entry name" value="ALGINATE BIOSYNTHESIS TRANSCRIPTIONAL REGULATORY PROTEIN ALGB"/>
    <property type="match status" value="1"/>
</dbReference>
<evidence type="ECO:0000256" key="2">
    <source>
        <dbReference type="ARBA" id="ARBA00022840"/>
    </source>
</evidence>
<dbReference type="GO" id="GO:0000160">
    <property type="term" value="P:phosphorelay signal transduction system"/>
    <property type="evidence" value="ECO:0007669"/>
    <property type="project" value="InterPro"/>
</dbReference>
<dbReference type="GO" id="GO:0005524">
    <property type="term" value="F:ATP binding"/>
    <property type="evidence" value="ECO:0007669"/>
    <property type="project" value="UniProtKB-KW"/>
</dbReference>
<dbReference type="InterPro" id="IPR025943">
    <property type="entry name" value="Sigma_54_int_dom_ATP-bd_2"/>
</dbReference>
<organism evidence="10 11">
    <name type="scientific">Spirosoma pollinicola</name>
    <dbReference type="NCBI Taxonomy" id="2057025"/>
    <lineage>
        <taxon>Bacteria</taxon>
        <taxon>Pseudomonadati</taxon>
        <taxon>Bacteroidota</taxon>
        <taxon>Cytophagia</taxon>
        <taxon>Cytophagales</taxon>
        <taxon>Cytophagaceae</taxon>
        <taxon>Spirosoma</taxon>
    </lineage>
</organism>
<evidence type="ECO:0000256" key="5">
    <source>
        <dbReference type="ARBA" id="ARBA00023163"/>
    </source>
</evidence>
<dbReference type="OrthoDB" id="9782110at2"/>
<dbReference type="Gene3D" id="1.10.8.60">
    <property type="match status" value="1"/>
</dbReference>
<evidence type="ECO:0000256" key="3">
    <source>
        <dbReference type="ARBA" id="ARBA00023015"/>
    </source>
</evidence>
<dbReference type="InterPro" id="IPR027417">
    <property type="entry name" value="P-loop_NTPase"/>
</dbReference>
<dbReference type="Pfam" id="PF00158">
    <property type="entry name" value="Sigma54_activat"/>
    <property type="match status" value="1"/>
</dbReference>
<keyword evidence="11" id="KW-1185">Reference proteome</keyword>
<evidence type="ECO:0000259" key="8">
    <source>
        <dbReference type="PROSITE" id="PS50045"/>
    </source>
</evidence>
<name>A0A2K8Z0J5_9BACT</name>
<dbReference type="InterPro" id="IPR002078">
    <property type="entry name" value="Sigma_54_int"/>
</dbReference>
<dbReference type="PROSITE" id="PS50110">
    <property type="entry name" value="RESPONSE_REGULATORY"/>
    <property type="match status" value="1"/>
</dbReference>
<dbReference type="SMART" id="SM00448">
    <property type="entry name" value="REC"/>
    <property type="match status" value="1"/>
</dbReference>
<dbReference type="PRINTS" id="PR01590">
    <property type="entry name" value="HTHFIS"/>
</dbReference>
<evidence type="ECO:0000256" key="7">
    <source>
        <dbReference type="SAM" id="Coils"/>
    </source>
</evidence>
<accession>A0A2K8Z0J5</accession>
<dbReference type="GO" id="GO:0006355">
    <property type="term" value="P:regulation of DNA-templated transcription"/>
    <property type="evidence" value="ECO:0007669"/>
    <property type="project" value="InterPro"/>
</dbReference>
<dbReference type="InterPro" id="IPR002197">
    <property type="entry name" value="HTH_Fis"/>
</dbReference>
<dbReference type="PANTHER" id="PTHR32071">
    <property type="entry name" value="TRANSCRIPTIONAL REGULATORY PROTEIN"/>
    <property type="match status" value="1"/>
</dbReference>
<protein>
    <submittedName>
        <fullName evidence="10">Sigma-54-dependent Fis family transcriptional regulator</fullName>
    </submittedName>
</protein>
<dbReference type="PROSITE" id="PS00676">
    <property type="entry name" value="SIGMA54_INTERACT_2"/>
    <property type="match status" value="1"/>
</dbReference>
<dbReference type="InterPro" id="IPR025944">
    <property type="entry name" value="Sigma_54_int_dom_CS"/>
</dbReference>
<dbReference type="RefSeq" id="WP_100989480.1">
    <property type="nucleotide sequence ID" value="NZ_CP025096.1"/>
</dbReference>
<dbReference type="SMART" id="SM00382">
    <property type="entry name" value="AAA"/>
    <property type="match status" value="1"/>
</dbReference>
<feature type="domain" description="Sigma-54 factor interaction" evidence="8">
    <location>
        <begin position="156"/>
        <end position="379"/>
    </location>
</feature>
<dbReference type="AlphaFoldDB" id="A0A2K8Z0J5"/>
<dbReference type="Gene3D" id="3.40.50.2300">
    <property type="match status" value="1"/>
</dbReference>
<feature type="coiled-coil region" evidence="7">
    <location>
        <begin position="117"/>
        <end position="144"/>
    </location>
</feature>
<keyword evidence="1" id="KW-0547">Nucleotide-binding</keyword>
<dbReference type="SUPFAM" id="SSF46689">
    <property type="entry name" value="Homeodomain-like"/>
    <property type="match status" value="1"/>
</dbReference>
<keyword evidence="2" id="KW-0067">ATP-binding</keyword>
<keyword evidence="6" id="KW-0597">Phosphoprotein</keyword>
<sequence>MQDAKLLLVDDDPDVLLAARLLLKRHVGAVDIEKNPEKLPFLLNNNRYDAIVLDMNFQRDVSSGREGFAWLDRILDIDPKARVVLFTAYGDVEMAVRAIKAGAVDFVLKPWQNDKFLDTIRGAVKGKKEELEELEDAQKSTRKKGSQGSTTIIGSAMRPILDTVEQVAPTDANVLILGENGTGKDLIARAIHDNSHRKDKPFVSVDVGALTESLFESELFGHVKGAFTDARDDRAGRFEEANGGTIFLDEIGNLTPSQQARLLTVLQQRQVTRVGSNKARALDVRLICATNADLNERVAERGFRQDLLYRINTIELHLPPLRERPSDIGPLAEFFLKKYAKQYNRPVSGLSPALLAEMKQYRWPGNVRELQHAVERAVILARPDAARPGDARPDTSSSTLLEPANFVFRKDGNAASPVNETLQLEDMERQLIQQAMQKHRGSITDVARELGVSRQALYRRLEKFGL</sequence>
<dbReference type="Gene3D" id="3.40.50.300">
    <property type="entry name" value="P-loop containing nucleotide triphosphate hydrolases"/>
    <property type="match status" value="1"/>
</dbReference>
<dbReference type="PROSITE" id="PS00688">
    <property type="entry name" value="SIGMA54_INTERACT_3"/>
    <property type="match status" value="1"/>
</dbReference>
<dbReference type="SUPFAM" id="SSF52172">
    <property type="entry name" value="CheY-like"/>
    <property type="match status" value="1"/>
</dbReference>
<keyword evidence="5" id="KW-0804">Transcription</keyword>
<dbReference type="Pfam" id="PF02954">
    <property type="entry name" value="HTH_8"/>
    <property type="match status" value="1"/>
</dbReference>
<keyword evidence="7" id="KW-0175">Coiled coil</keyword>
<feature type="domain" description="Response regulatory" evidence="9">
    <location>
        <begin position="5"/>
        <end position="124"/>
    </location>
</feature>
<dbReference type="Gene3D" id="1.10.10.60">
    <property type="entry name" value="Homeodomain-like"/>
    <property type="match status" value="1"/>
</dbReference>
<dbReference type="InterPro" id="IPR001789">
    <property type="entry name" value="Sig_transdc_resp-reg_receiver"/>
</dbReference>
<dbReference type="Pfam" id="PF25601">
    <property type="entry name" value="AAA_lid_14"/>
    <property type="match status" value="1"/>
</dbReference>
<dbReference type="InterPro" id="IPR058031">
    <property type="entry name" value="AAA_lid_NorR"/>
</dbReference>
<evidence type="ECO:0000259" key="9">
    <source>
        <dbReference type="PROSITE" id="PS50110"/>
    </source>
</evidence>
<evidence type="ECO:0000313" key="11">
    <source>
        <dbReference type="Proteomes" id="UP000232883"/>
    </source>
</evidence>
<reference evidence="10 11" key="1">
    <citation type="submission" date="2017-11" db="EMBL/GenBank/DDBJ databases">
        <title>Taxonomic description and genome sequences of Spirosoma HA7 sp. nov., isolated from pollen microhabitat of Corylus avellana.</title>
        <authorList>
            <person name="Ambika Manirajan B."/>
            <person name="Suarez C."/>
            <person name="Ratering S."/>
            <person name="Geissler-Plaum R."/>
            <person name="Cardinale M."/>
            <person name="Sylvia S."/>
        </authorList>
    </citation>
    <scope>NUCLEOTIDE SEQUENCE [LARGE SCALE GENOMIC DNA]</scope>
    <source>
        <strain evidence="10 11">HA7</strain>
    </source>
</reference>
<evidence type="ECO:0000256" key="1">
    <source>
        <dbReference type="ARBA" id="ARBA00022741"/>
    </source>
</evidence>
<dbReference type="CDD" id="cd00009">
    <property type="entry name" value="AAA"/>
    <property type="match status" value="1"/>
</dbReference>
<keyword evidence="3" id="KW-0805">Transcription regulation</keyword>
<dbReference type="GO" id="GO:0043565">
    <property type="term" value="F:sequence-specific DNA binding"/>
    <property type="evidence" value="ECO:0007669"/>
    <property type="project" value="InterPro"/>
</dbReference>
<evidence type="ECO:0000256" key="4">
    <source>
        <dbReference type="ARBA" id="ARBA00023125"/>
    </source>
</evidence>
<dbReference type="SUPFAM" id="SSF52540">
    <property type="entry name" value="P-loop containing nucleoside triphosphate hydrolases"/>
    <property type="match status" value="1"/>
</dbReference>